<feature type="transmembrane region" description="Helical" evidence="2">
    <location>
        <begin position="120"/>
        <end position="144"/>
    </location>
</feature>
<organism evidence="3 4">
    <name type="scientific">Neodothiora populina</name>
    <dbReference type="NCBI Taxonomy" id="2781224"/>
    <lineage>
        <taxon>Eukaryota</taxon>
        <taxon>Fungi</taxon>
        <taxon>Dikarya</taxon>
        <taxon>Ascomycota</taxon>
        <taxon>Pezizomycotina</taxon>
        <taxon>Dothideomycetes</taxon>
        <taxon>Dothideomycetidae</taxon>
        <taxon>Dothideales</taxon>
        <taxon>Dothioraceae</taxon>
        <taxon>Neodothiora</taxon>
    </lineage>
</organism>
<comment type="caution">
    <text evidence="3">The sequence shown here is derived from an EMBL/GenBank/DDBJ whole genome shotgun (WGS) entry which is preliminary data.</text>
</comment>
<feature type="transmembrane region" description="Helical" evidence="2">
    <location>
        <begin position="23"/>
        <end position="43"/>
    </location>
</feature>
<gene>
    <name evidence="3" type="ORF">AAFC00_003156</name>
</gene>
<dbReference type="EMBL" id="JBFMKM010000012">
    <property type="protein sequence ID" value="KAL1302819.1"/>
    <property type="molecule type" value="Genomic_DNA"/>
</dbReference>
<feature type="region of interest" description="Disordered" evidence="1">
    <location>
        <begin position="224"/>
        <end position="316"/>
    </location>
</feature>
<dbReference type="Proteomes" id="UP001562354">
    <property type="component" value="Unassembled WGS sequence"/>
</dbReference>
<feature type="transmembrane region" description="Helical" evidence="2">
    <location>
        <begin position="55"/>
        <end position="80"/>
    </location>
</feature>
<feature type="compositionally biased region" description="Polar residues" evidence="1">
    <location>
        <begin position="226"/>
        <end position="238"/>
    </location>
</feature>
<feature type="compositionally biased region" description="Basic and acidic residues" evidence="1">
    <location>
        <begin position="303"/>
        <end position="316"/>
    </location>
</feature>
<evidence type="ECO:0000313" key="4">
    <source>
        <dbReference type="Proteomes" id="UP001562354"/>
    </source>
</evidence>
<dbReference type="RefSeq" id="XP_069199095.1">
    <property type="nucleotide sequence ID" value="XM_069342591.1"/>
</dbReference>
<feature type="compositionally biased region" description="Polar residues" evidence="1">
    <location>
        <begin position="274"/>
        <end position="287"/>
    </location>
</feature>
<evidence type="ECO:0000256" key="2">
    <source>
        <dbReference type="SAM" id="Phobius"/>
    </source>
</evidence>
<accession>A0ABR3P9H6</accession>
<keyword evidence="2" id="KW-0472">Membrane</keyword>
<sequence>MRPRAQSYRSLNNPAASRDNIKWVWRCVAIIAFCLTLGGFFILPPTFDFDPQLRVSGIALGVFGVAFLVVGFSLTGLLWLTCNNWLFLADFVFLPISTACTLGLLNTLYCFFIGKRYVWNIAALLTTIGSAVFALVYAVLFYIARRKAGMIRKSHESNVLLTRSSGNHIQGQSYHAPIYFQNHLANMYPASQSYINHELANSLDESMEEDRTRQQMLMLLAKLPESQISPDPSTSTFNRIDFTPTDEPEQPGQPNGSPILRHDHYGHSAPRSPVHSSNRSWGGSTAHRSWDGIRRTGPSIDPAVREQRRREIEQSR</sequence>
<keyword evidence="4" id="KW-1185">Reference proteome</keyword>
<reference evidence="3 4" key="1">
    <citation type="submission" date="2024-07" db="EMBL/GenBank/DDBJ databases">
        <title>Draft sequence of the Neodothiora populina.</title>
        <authorList>
            <person name="Drown D.D."/>
            <person name="Schuette U.S."/>
            <person name="Buechlein A.B."/>
            <person name="Rusch D.R."/>
            <person name="Winton L.W."/>
            <person name="Adams G.A."/>
        </authorList>
    </citation>
    <scope>NUCLEOTIDE SEQUENCE [LARGE SCALE GENOMIC DNA]</scope>
    <source>
        <strain evidence="3 4">CPC 39397</strain>
    </source>
</reference>
<keyword evidence="2" id="KW-1133">Transmembrane helix</keyword>
<keyword evidence="2" id="KW-0812">Transmembrane</keyword>
<dbReference type="GeneID" id="95976858"/>
<name>A0ABR3P9H6_9PEZI</name>
<feature type="transmembrane region" description="Helical" evidence="2">
    <location>
        <begin position="92"/>
        <end position="114"/>
    </location>
</feature>
<evidence type="ECO:0000256" key="1">
    <source>
        <dbReference type="SAM" id="MobiDB-lite"/>
    </source>
</evidence>
<proteinExistence type="predicted"/>
<evidence type="ECO:0000313" key="3">
    <source>
        <dbReference type="EMBL" id="KAL1302819.1"/>
    </source>
</evidence>
<protein>
    <submittedName>
        <fullName evidence="3">Uncharacterized protein</fullName>
    </submittedName>
</protein>